<reference evidence="2 3" key="1">
    <citation type="submission" date="2016-10" db="EMBL/GenBank/DDBJ databases">
        <title>The genome sequence of Colletotrichum fioriniae PJ7.</title>
        <authorList>
            <person name="Baroncelli R."/>
        </authorList>
    </citation>
    <scope>NUCLEOTIDE SEQUENCE [LARGE SCALE GENOMIC DNA]</scope>
    <source>
        <strain evidence="2">Col 31</strain>
    </source>
</reference>
<dbReference type="Proteomes" id="UP001239795">
    <property type="component" value="Unassembled WGS sequence"/>
</dbReference>
<feature type="region of interest" description="Disordered" evidence="1">
    <location>
        <begin position="1"/>
        <end position="25"/>
    </location>
</feature>
<evidence type="ECO:0000313" key="2">
    <source>
        <dbReference type="EMBL" id="KAK1455367.1"/>
    </source>
</evidence>
<accession>A0AAI9UBL6</accession>
<feature type="compositionally biased region" description="Polar residues" evidence="1">
    <location>
        <begin position="9"/>
        <end position="22"/>
    </location>
</feature>
<keyword evidence="3" id="KW-1185">Reference proteome</keyword>
<protein>
    <submittedName>
        <fullName evidence="2">Uncharacterized protein</fullName>
    </submittedName>
</protein>
<comment type="caution">
    <text evidence="2">The sequence shown here is derived from an EMBL/GenBank/DDBJ whole genome shotgun (WGS) entry which is preliminary data.</text>
</comment>
<sequence>MSSRHQADSKWNLSQSSASATNKKAYRRAAVQLAVEVYPRNRPQERRGPIPVIQYLDSEGRKRSGKCVQLDADSQLTSAVQ</sequence>
<organism evidence="2 3">
    <name type="scientific">Colletotrichum melonis</name>
    <dbReference type="NCBI Taxonomy" id="1209925"/>
    <lineage>
        <taxon>Eukaryota</taxon>
        <taxon>Fungi</taxon>
        <taxon>Dikarya</taxon>
        <taxon>Ascomycota</taxon>
        <taxon>Pezizomycotina</taxon>
        <taxon>Sordariomycetes</taxon>
        <taxon>Hypocreomycetidae</taxon>
        <taxon>Glomerellales</taxon>
        <taxon>Glomerellaceae</taxon>
        <taxon>Colletotrichum</taxon>
        <taxon>Colletotrichum acutatum species complex</taxon>
    </lineage>
</organism>
<dbReference type="EMBL" id="MLGG01000024">
    <property type="protein sequence ID" value="KAK1455367.1"/>
    <property type="molecule type" value="Genomic_DNA"/>
</dbReference>
<dbReference type="AlphaFoldDB" id="A0AAI9UBL6"/>
<evidence type="ECO:0000256" key="1">
    <source>
        <dbReference type="SAM" id="MobiDB-lite"/>
    </source>
</evidence>
<feature type="region of interest" description="Disordered" evidence="1">
    <location>
        <begin position="59"/>
        <end position="81"/>
    </location>
</feature>
<evidence type="ECO:0000313" key="3">
    <source>
        <dbReference type="Proteomes" id="UP001239795"/>
    </source>
</evidence>
<proteinExistence type="predicted"/>
<name>A0AAI9UBL6_9PEZI</name>
<feature type="compositionally biased region" description="Polar residues" evidence="1">
    <location>
        <begin position="72"/>
        <end position="81"/>
    </location>
</feature>
<gene>
    <name evidence="2" type="ORF">CMEL01_04127</name>
</gene>